<evidence type="ECO:0000256" key="1">
    <source>
        <dbReference type="SAM" id="MobiDB-lite"/>
    </source>
</evidence>
<protein>
    <recommendedName>
        <fullName evidence="3">Large polyvalent protein associated domain-containing protein</fullName>
    </recommendedName>
</protein>
<feature type="region of interest" description="Disordered" evidence="1">
    <location>
        <begin position="108"/>
        <end position="128"/>
    </location>
</feature>
<reference evidence="2" key="1">
    <citation type="submission" date="2020-03" db="EMBL/GenBank/DDBJ databases">
        <title>The deep terrestrial virosphere.</title>
        <authorList>
            <person name="Holmfeldt K."/>
            <person name="Nilsson E."/>
            <person name="Simone D."/>
            <person name="Lopez-Fernandez M."/>
            <person name="Wu X."/>
            <person name="de Brujin I."/>
            <person name="Lundin D."/>
            <person name="Andersson A."/>
            <person name="Bertilsson S."/>
            <person name="Dopson M."/>
        </authorList>
    </citation>
    <scope>NUCLEOTIDE SEQUENCE</scope>
    <source>
        <strain evidence="2">MM415B00562</strain>
    </source>
</reference>
<name>A0A6M3J249_9ZZZZ</name>
<organism evidence="2">
    <name type="scientific">viral metagenome</name>
    <dbReference type="NCBI Taxonomy" id="1070528"/>
    <lineage>
        <taxon>unclassified sequences</taxon>
        <taxon>metagenomes</taxon>
        <taxon>organismal metagenomes</taxon>
    </lineage>
</organism>
<evidence type="ECO:0000313" key="2">
    <source>
        <dbReference type="EMBL" id="QJA63999.1"/>
    </source>
</evidence>
<proteinExistence type="predicted"/>
<dbReference type="EMBL" id="MT141510">
    <property type="protein sequence ID" value="QJA63999.1"/>
    <property type="molecule type" value="Genomic_DNA"/>
</dbReference>
<sequence>MTNGRKSPQGAKNWLNAWGDYLLQQGTQFAKEAYRHSIFDPRLFRITEEEAALDAPRGQREVPPAMEGTPAFLTPEKMRRQQELGFEATEILGRQPDVKGGQELLAEGRSPFRATPPELPRSKPGEPIVPPSEVSRIVALDVGIGLAALFAPSAAAGWAATSRLPLAGKIAARGLLSPFYALEKTPGAMAGVLKDTVGYVSNKLFGQELPSAALNKVAQLAASKVGKTKSTDEAINEALNTAFKRGFLKPDKSLLTPKPEDVARGVIAPRTGQFLEGRVYMVEPKDTLAPSFYTNNPMVAARYAAGDAEGRLAGKELAQAVKQQGTKLKGATLQARNPYVTAEDDGYLRSIYQRAYNKVLKSGGDKRQAEIVGSEAVPNVLKRRGYDALVIRKESYLEVTPLSEGAIRTGKQDTLEQFSARFKNWLQEFRKVERRVDKEEMSFDKGMPVAPEQAKALDWEEFSKARGYSKEAIENFRRHLQLVEEGQKTFGLTLDDVAGISAEEAGTIPRISFSKASIQELFGRSYQGVKAIDNFSVDNMIKGISEQAGTRASEGVRRFYFKGITTGDVKRKGETVTLEALDILEGNLKAMQKAIKSSPTLRKRFTIEIKGSDASIKLNTSKLSFDDATNLWDTLLEEVIPQGGLGNKLAESVRPIVDKITGLLRLNKKAIPELAGARAQARRQIAAKMHYALKNYKGEEAFRRAYKARAQELPKGEFADISKEFTPNEMHLLSEHLRTTPALATRNVHQRTNSTIALTKLLTGQQLQRNEILLLERVFGRELAELALSTRVGLGGKVWNEILNIINVPKAVKSSMDLSAPFRQGALLFWRHPKESVSSMIPMLKSFKSDEYFLQLDDALKIRQYFSLGDDANLYLADIQSKVLPVTALEEEYMTSYAAFVPLVRRSERAFVAYLNKTRADVFDTIVGKWEKSGMDVYGKDFWQVKELSKLINYATGRGSLPSSLQGASSILNAMFFSPRLIMSRFQFPMMLLSKSPAVRRLAAQELASFVGANTAILSLLVTAGIATTEHNPLSSDFEKIRIGNTRIDFWAGFQPIVRLMAQLATGHRKTKTGRYQEINRWETLLRFGETKGAPVAGLVKNFLAGESFLGEKIEDTEDVLRELTELIIPLSIDDTTEAMVQEGLIGGVYALPGLIGGGVESYDSAQQIAREVFYNMTLYQEKHLKLRELIEDGDDDKARKFIEKNQDAQFVYDSSRKQVFSNTYRMLSKYASQLEELEEALERVDEVYPPQAETPLEYIKQGVQKAAQFLEEKVTRKEIVTDEEQRQRQKEKDILEITRYIKQLSAEALMELDKIQLRQTIEAQQRSGK</sequence>
<evidence type="ECO:0008006" key="3">
    <source>
        <dbReference type="Google" id="ProtNLM"/>
    </source>
</evidence>
<gene>
    <name evidence="2" type="ORF">MM415B00562_0033</name>
</gene>
<accession>A0A6M3J249</accession>